<dbReference type="InterPro" id="IPR050621">
    <property type="entry name" value="Tudor_domain_containing"/>
</dbReference>
<feature type="domain" description="Tudor" evidence="6">
    <location>
        <begin position="939"/>
        <end position="997"/>
    </location>
</feature>
<dbReference type="PANTHER" id="PTHR22948:SF29">
    <property type="entry name" value="FI02030P-RELATED"/>
    <property type="match status" value="1"/>
</dbReference>
<keyword evidence="2 4" id="KW-0863">Zinc-finger</keyword>
<feature type="compositionally biased region" description="Polar residues" evidence="5">
    <location>
        <begin position="1196"/>
        <end position="1207"/>
    </location>
</feature>
<evidence type="ECO:0000256" key="5">
    <source>
        <dbReference type="SAM" id="MobiDB-lite"/>
    </source>
</evidence>
<dbReference type="FunFam" id="2.30.30.140:FF:000048">
    <property type="entry name" value="Tudor domain containing 1"/>
    <property type="match status" value="1"/>
</dbReference>
<evidence type="ECO:0000259" key="7">
    <source>
        <dbReference type="PROSITE" id="PS50865"/>
    </source>
</evidence>
<dbReference type="Gene3D" id="2.40.50.90">
    <property type="match status" value="4"/>
</dbReference>
<dbReference type="Gene3D" id="2.30.30.140">
    <property type="match status" value="4"/>
</dbReference>
<evidence type="ECO:0000256" key="3">
    <source>
        <dbReference type="ARBA" id="ARBA00022833"/>
    </source>
</evidence>
<dbReference type="InterPro" id="IPR047377">
    <property type="entry name" value="Tudor_TDRD1_rpt2"/>
</dbReference>
<keyword evidence="3" id="KW-0862">Zinc</keyword>
<dbReference type="CDD" id="cd20409">
    <property type="entry name" value="Tudor_TDRD1_rpt2"/>
    <property type="match status" value="1"/>
</dbReference>
<evidence type="ECO:0000256" key="4">
    <source>
        <dbReference type="PROSITE-ProRule" id="PRU00134"/>
    </source>
</evidence>
<feature type="compositionally biased region" description="Low complexity" evidence="5">
    <location>
        <begin position="1148"/>
        <end position="1191"/>
    </location>
</feature>
<feature type="domain" description="Tudor" evidence="6">
    <location>
        <begin position="222"/>
        <end position="282"/>
    </location>
</feature>
<reference evidence="8" key="2">
    <citation type="submission" date="2025-08" db="UniProtKB">
        <authorList>
            <consortium name="Ensembl"/>
        </authorList>
    </citation>
    <scope>IDENTIFICATION</scope>
</reference>
<keyword evidence="9" id="KW-1185">Reference proteome</keyword>
<evidence type="ECO:0000259" key="6">
    <source>
        <dbReference type="PROSITE" id="PS50304"/>
    </source>
</evidence>
<dbReference type="PROSITE" id="PS50304">
    <property type="entry name" value="TUDOR"/>
    <property type="match status" value="4"/>
</dbReference>
<gene>
    <name evidence="8" type="primary">tdrd1</name>
</gene>
<dbReference type="Proteomes" id="UP000005226">
    <property type="component" value="Chromosome 1"/>
</dbReference>
<dbReference type="SUPFAM" id="SSF63748">
    <property type="entry name" value="Tudor/PWWP/MBT"/>
    <property type="match status" value="4"/>
</dbReference>
<feature type="domain" description="Tudor" evidence="6">
    <location>
        <begin position="449"/>
        <end position="508"/>
    </location>
</feature>
<dbReference type="FunCoup" id="A0A674NNN8">
    <property type="interactions" value="798"/>
</dbReference>
<dbReference type="InParanoid" id="A0A674NNN8"/>
<dbReference type="InterPro" id="IPR002893">
    <property type="entry name" value="Znf_MYND"/>
</dbReference>
<name>A0A674NNN8_TAKRU</name>
<dbReference type="FunFam" id="2.30.30.140:FF:000018">
    <property type="entry name" value="Serine/threonine-protein kinase 31"/>
    <property type="match status" value="2"/>
</dbReference>
<dbReference type="GO" id="GO:0034584">
    <property type="term" value="F:piRNA binding"/>
    <property type="evidence" value="ECO:0007669"/>
    <property type="project" value="Ensembl"/>
</dbReference>
<feature type="domain" description="MYND-type" evidence="7">
    <location>
        <begin position="84"/>
        <end position="120"/>
    </location>
</feature>
<feature type="region of interest" description="Disordered" evidence="5">
    <location>
        <begin position="14"/>
        <end position="47"/>
    </location>
</feature>
<feature type="compositionally biased region" description="Polar residues" evidence="5">
    <location>
        <begin position="1230"/>
        <end position="1239"/>
    </location>
</feature>
<dbReference type="SUPFAM" id="SSF144232">
    <property type="entry name" value="HIT/MYND zinc finger-like"/>
    <property type="match status" value="1"/>
</dbReference>
<dbReference type="InterPro" id="IPR002999">
    <property type="entry name" value="Tudor"/>
</dbReference>
<dbReference type="InterPro" id="IPR035437">
    <property type="entry name" value="SNase_OB-fold_sf"/>
</dbReference>
<dbReference type="PANTHER" id="PTHR22948">
    <property type="entry name" value="TUDOR DOMAIN CONTAINING PROTEIN"/>
    <property type="match status" value="1"/>
</dbReference>
<evidence type="ECO:0000313" key="8">
    <source>
        <dbReference type="Ensembl" id="ENSTRUP00000074679.1"/>
    </source>
</evidence>
<dbReference type="Pfam" id="PF01753">
    <property type="entry name" value="zf-MYND"/>
    <property type="match status" value="1"/>
</dbReference>
<feature type="domain" description="Tudor" evidence="6">
    <location>
        <begin position="678"/>
        <end position="736"/>
    </location>
</feature>
<dbReference type="GeneTree" id="ENSGT00940000158754"/>
<feature type="region of interest" description="Disordered" evidence="5">
    <location>
        <begin position="1148"/>
        <end position="1260"/>
    </location>
</feature>
<reference evidence="8 9" key="1">
    <citation type="journal article" date="2011" name="Genome Biol. Evol.">
        <title>Integration of the genetic map and genome assembly of fugu facilitates insights into distinct features of genome evolution in teleosts and mammals.</title>
        <authorList>
            <person name="Kai W."/>
            <person name="Kikuchi K."/>
            <person name="Tohari S."/>
            <person name="Chew A.K."/>
            <person name="Tay A."/>
            <person name="Fujiwara A."/>
            <person name="Hosoya S."/>
            <person name="Suetake H."/>
            <person name="Naruse K."/>
            <person name="Brenner S."/>
            <person name="Suzuki Y."/>
            <person name="Venkatesh B."/>
        </authorList>
    </citation>
    <scope>NUCLEOTIDE SEQUENCE [LARGE SCALE GENOMIC DNA]</scope>
</reference>
<evidence type="ECO:0000256" key="2">
    <source>
        <dbReference type="ARBA" id="ARBA00022771"/>
    </source>
</evidence>
<protein>
    <submittedName>
        <fullName evidence="8">Tudor domain containing 1</fullName>
    </submittedName>
</protein>
<sequence>MFCCVSDNAMDNTISPEATRPNPALRKPWLGSGSPGGPPSPPKLSAVSPVHVEDFVGNGHPSSSIKVPPAISDCSPQAIKVHYCVFCGHQGKFRCKRCKNTSYCSLECQGKDWTVHRHICIPTDQEPAKVKPLEAAISLLEERSGLLCSESGDASRQQRILMKDLPVAKVIKGTDIQAKVEEFYDPGRFFLLVHNSEVMKTLHIITTELQNTYSFQPATPYMPCVGEVCAVQYSCDMNWYRGLVQNLAAEQKMANILYIDFGNEECVPLDRIKQLATKIKPYCPCVMECRIAEVEPVGGSWSVECCMAVRQLLAGRIITVHLVDTLENGRIHAVDIHLSMGKLSTFLIAHGYATENKNVTPTEQDIHELMTASFENFKSLSDGKDDNSWAQPPEPLTQVVGETFSVVVTHLQSPSDFIVQKVENARVIQELQQQLRDHCFQVKAPENFRPAPGTVCCAQFSEDKQWYRAKILAYSSEERVCVGYLDFGNSEDVYIGHLRPISPLLLAIPMQTIPCGLAGVQPVGDKWSEECILALQQRVSNRILSMAIQGAHEGRALVAMIDKGSDPQENVAELLTSSGFAAPVLVTSSMNQQADLKPLAEVHVVSLCMSVPSVSSEALAWRCVELPVDGQTVSLLASVIENPQEFYCHMSNGKDIQQLLELGAALKKHCAANDSPYMPKVGEPCCAMCPDDRKWYRVMLNDISETAVSVNCVDYGRKMKLPKENLRPITASFLTLPFQAVRCSLAGVEPLGSEWNSEAKQWLWSQMDGELMTARVLSVSERGYEVKLGIRGQDMAAALISVQLAKAPGAISGTSCVNSELKHQEKMYESQPNQEQEDVQVPGQSGSISKEMPTEGPAAQSDVQLEFPYFPADWKTAELPLRETFQPCIAAIISPSLFYVLSPIQVNQQRLQAVMGELANYCGSNNSLPSLSSSSVSSRAFPGAVCCAQFSADNIWYRAVVLEGGENEVKVIYADFGNTEMVPFSRILPIPKHLLQLPFQITRCTLTGKEHFPVVWPVELQHTFQSLLSKGVLASVESFDGFANVLSLCLVTETGRLQLTSLILDALQEQAKSSQEQAKSSQCSQEQAKSSQCSQEQAKSSQEQAKRSQCSQEQAKSSQCSQEQAKSSQEQAKRSQCSQEQAKSSQCSQEQAKSSQEQAKSSQEQAKSSQCSQEQAKSSQEQAKSSQEQAKAYLSPFSQIRGQTNGSEAVVPRSPQPMLSITQKGPEEAPTSTCKTVSSEPEAGRPKLEKNTTAASGTDLRRPTCCCVSLKKQIDHLEHLAQLQLSLIKQLLQQN</sequence>
<dbReference type="Ensembl" id="ENSTRUT00000088980.1">
    <property type="protein sequence ID" value="ENSTRUP00000074679.1"/>
    <property type="gene ID" value="ENSTRUG00000012142.3"/>
</dbReference>
<reference evidence="8" key="3">
    <citation type="submission" date="2025-09" db="UniProtKB">
        <authorList>
            <consortium name="Ensembl"/>
        </authorList>
    </citation>
    <scope>IDENTIFICATION</scope>
</reference>
<dbReference type="SMART" id="SM00333">
    <property type="entry name" value="TUDOR"/>
    <property type="match status" value="4"/>
</dbReference>
<dbReference type="GO" id="GO:0030719">
    <property type="term" value="P:P granule organization"/>
    <property type="evidence" value="ECO:0007669"/>
    <property type="project" value="Ensembl"/>
</dbReference>
<dbReference type="GO" id="GO:0008270">
    <property type="term" value="F:zinc ion binding"/>
    <property type="evidence" value="ECO:0007669"/>
    <property type="project" value="UniProtKB-KW"/>
</dbReference>
<evidence type="ECO:0000256" key="1">
    <source>
        <dbReference type="ARBA" id="ARBA00022723"/>
    </source>
</evidence>
<accession>A0A674NNN8</accession>
<dbReference type="Gene3D" id="6.10.140.2220">
    <property type="match status" value="1"/>
</dbReference>
<feature type="region of interest" description="Disordered" evidence="5">
    <location>
        <begin position="822"/>
        <end position="857"/>
    </location>
</feature>
<evidence type="ECO:0000313" key="9">
    <source>
        <dbReference type="Proteomes" id="UP000005226"/>
    </source>
</evidence>
<organism evidence="8 9">
    <name type="scientific">Takifugu rubripes</name>
    <name type="common">Japanese pufferfish</name>
    <name type="synonym">Fugu rubripes</name>
    <dbReference type="NCBI Taxonomy" id="31033"/>
    <lineage>
        <taxon>Eukaryota</taxon>
        <taxon>Metazoa</taxon>
        <taxon>Chordata</taxon>
        <taxon>Craniata</taxon>
        <taxon>Vertebrata</taxon>
        <taxon>Euteleostomi</taxon>
        <taxon>Actinopterygii</taxon>
        <taxon>Neopterygii</taxon>
        <taxon>Teleostei</taxon>
        <taxon>Neoteleostei</taxon>
        <taxon>Acanthomorphata</taxon>
        <taxon>Eupercaria</taxon>
        <taxon>Tetraodontiformes</taxon>
        <taxon>Tetradontoidea</taxon>
        <taxon>Tetraodontidae</taxon>
        <taxon>Takifugu</taxon>
    </lineage>
</organism>
<dbReference type="PROSITE" id="PS50865">
    <property type="entry name" value="ZF_MYND_2"/>
    <property type="match status" value="1"/>
</dbReference>
<dbReference type="Pfam" id="PF00567">
    <property type="entry name" value="TUDOR"/>
    <property type="match status" value="4"/>
</dbReference>
<proteinExistence type="predicted"/>
<keyword evidence="1" id="KW-0479">Metal-binding</keyword>